<dbReference type="Proteomes" id="UP000035704">
    <property type="component" value="Chromosome"/>
</dbReference>
<dbReference type="InterPro" id="IPR000572">
    <property type="entry name" value="OxRdtase_Mopterin-bd_dom"/>
</dbReference>
<dbReference type="EMBL" id="CP009687">
    <property type="protein sequence ID" value="AKL94367.1"/>
    <property type="molecule type" value="Genomic_DNA"/>
</dbReference>
<evidence type="ECO:0000259" key="1">
    <source>
        <dbReference type="Pfam" id="PF00174"/>
    </source>
</evidence>
<dbReference type="STRING" id="84022.CACET_c08590"/>
<dbReference type="Pfam" id="PF00174">
    <property type="entry name" value="Oxidored_molyb"/>
    <property type="match status" value="1"/>
</dbReference>
<evidence type="ECO:0000313" key="3">
    <source>
        <dbReference type="Proteomes" id="UP000035704"/>
    </source>
</evidence>
<proteinExistence type="predicted"/>
<dbReference type="KEGG" id="cace:CACET_c08590"/>
<sequence length="371" mass="41177">MIGKQKICIFLIFAMLLTIITGCSTPSNSTEETPTVNEEVLEEHITIKGIHNQDLITTVEEIKKLNAIEKEVTSVNSSGQENTFKVTGALLEDVLVKSGTSQKDLTGIRLVAGDGYSIEVPQEILHTRDILLVYETNDGPLDPEQKPIRIVIPEERAMYWVSNLETIEVLDTIEQAEVDKIIFLETAKEIVDIEDYTYYDHIDEAIKAGDLLEQLEEGSSSESVYIKAADGLEKNETLPIFKGAYIKVTGTDAPAFLAPDMPKGMHVKEILYFAHASTAWVSYDKSKEVIEMINSNGQEGINIEEILKETGLNKEGIYVLTAVDGYTVEVDKGDFKNSILYQGEKGELTTYFEGLPKNTSIKGLLSIEAKK</sequence>
<organism evidence="2 3">
    <name type="scientific">Clostridium aceticum</name>
    <dbReference type="NCBI Taxonomy" id="84022"/>
    <lineage>
        <taxon>Bacteria</taxon>
        <taxon>Bacillati</taxon>
        <taxon>Bacillota</taxon>
        <taxon>Clostridia</taxon>
        <taxon>Eubacteriales</taxon>
        <taxon>Clostridiaceae</taxon>
        <taxon>Clostridium</taxon>
    </lineage>
</organism>
<dbReference type="InterPro" id="IPR036374">
    <property type="entry name" value="OxRdtase_Mopterin-bd_sf"/>
</dbReference>
<dbReference type="SUPFAM" id="SSF56524">
    <property type="entry name" value="Oxidoreductase molybdopterin-binding domain"/>
    <property type="match status" value="1"/>
</dbReference>
<protein>
    <submittedName>
        <fullName evidence="2">Oxidoreductase</fullName>
    </submittedName>
</protein>
<keyword evidence="3" id="KW-1185">Reference proteome</keyword>
<accession>A0A0D8IGV5</accession>
<dbReference type="RefSeq" id="WP_044823485.1">
    <property type="nucleotide sequence ID" value="NZ_CP009687.1"/>
</dbReference>
<dbReference type="Gene3D" id="3.90.420.10">
    <property type="entry name" value="Oxidoreductase, molybdopterin-binding domain"/>
    <property type="match status" value="1"/>
</dbReference>
<dbReference type="PATRIC" id="fig|84022.5.peg.2467"/>
<gene>
    <name evidence="2" type="ORF">CACET_c08590</name>
</gene>
<dbReference type="AlphaFoldDB" id="A0A0D8IGV5"/>
<feature type="domain" description="Oxidoreductase molybdopterin-binding" evidence="1">
    <location>
        <begin position="46"/>
        <end position="174"/>
    </location>
</feature>
<dbReference type="PROSITE" id="PS51257">
    <property type="entry name" value="PROKAR_LIPOPROTEIN"/>
    <property type="match status" value="1"/>
</dbReference>
<name>A0A0D8IGV5_9CLOT</name>
<evidence type="ECO:0000313" key="2">
    <source>
        <dbReference type="EMBL" id="AKL94367.1"/>
    </source>
</evidence>
<reference evidence="2 3" key="1">
    <citation type="submission" date="2014-10" db="EMBL/GenBank/DDBJ databases">
        <title>Genome sequence of Clostridium aceticum DSM 1496.</title>
        <authorList>
            <person name="Poehlein A."/>
            <person name="Schiel-Bengelsdorf B."/>
            <person name="Gottschalk G."/>
            <person name="Duerre P."/>
            <person name="Daniel R."/>
        </authorList>
    </citation>
    <scope>NUCLEOTIDE SEQUENCE [LARGE SCALE GENOMIC DNA]</scope>
    <source>
        <strain evidence="2 3">DSM 1496</strain>
    </source>
</reference>
<dbReference type="OrthoDB" id="1704220at2"/>